<dbReference type="SUPFAM" id="SSF53850">
    <property type="entry name" value="Periplasmic binding protein-like II"/>
    <property type="match status" value="1"/>
</dbReference>
<evidence type="ECO:0000313" key="6">
    <source>
        <dbReference type="Proteomes" id="UP000008229"/>
    </source>
</evidence>
<keyword evidence="6" id="KW-1185">Reference proteome</keyword>
<dbReference type="AlphaFoldDB" id="D3FA81"/>
<feature type="region of interest" description="Disordered" evidence="2">
    <location>
        <begin position="634"/>
        <end position="668"/>
    </location>
</feature>
<feature type="chain" id="PRO_5038826623" description="PBP domain-containing protein" evidence="3">
    <location>
        <begin position="30"/>
        <end position="668"/>
    </location>
</feature>
<feature type="signal peptide" evidence="3">
    <location>
        <begin position="1"/>
        <end position="29"/>
    </location>
</feature>
<dbReference type="HOGENOM" id="CLU_410896_0_0_11"/>
<reference evidence="5 6" key="1">
    <citation type="journal article" date="2010" name="Stand. Genomic Sci.">
        <title>Complete genome sequence of Conexibacter woesei type strain (ID131577).</title>
        <authorList>
            <person name="Pukall R."/>
            <person name="Lapidus A."/>
            <person name="Glavina Del Rio T."/>
            <person name="Copeland A."/>
            <person name="Tice H."/>
            <person name="Cheng J.-F."/>
            <person name="Lucas S."/>
            <person name="Chen F."/>
            <person name="Nolan M."/>
            <person name="Bruce D."/>
            <person name="Goodwin L."/>
            <person name="Pitluck S."/>
            <person name="Mavromatis K."/>
            <person name="Ivanova N."/>
            <person name="Ovchinnikova G."/>
            <person name="Pati A."/>
            <person name="Chen A."/>
            <person name="Palaniappan K."/>
            <person name="Land M."/>
            <person name="Hauser L."/>
            <person name="Chang Y.-J."/>
            <person name="Jeffries C.D."/>
            <person name="Chain P."/>
            <person name="Meincke L."/>
            <person name="Sims D."/>
            <person name="Brettin T."/>
            <person name="Detter J.C."/>
            <person name="Rohde M."/>
            <person name="Goeker M."/>
            <person name="Bristow J."/>
            <person name="Eisen J.A."/>
            <person name="Markowitz V."/>
            <person name="Kyrpides N.C."/>
            <person name="Klenk H.-P."/>
            <person name="Hugenholtz P."/>
        </authorList>
    </citation>
    <scope>NUCLEOTIDE SEQUENCE [LARGE SCALE GENOMIC DNA]</scope>
    <source>
        <strain evidence="6">DSM 14684 / CIP 108061 / JCM 11494 / NBRC 100937 / ID131577</strain>
    </source>
</reference>
<evidence type="ECO:0000256" key="2">
    <source>
        <dbReference type="SAM" id="MobiDB-lite"/>
    </source>
</evidence>
<dbReference type="RefSeq" id="WP_012936227.1">
    <property type="nucleotide sequence ID" value="NC_013739.1"/>
</dbReference>
<sequence precursor="true">MAHSVAASPLRRALLAGAAVAALGTGALAASDADAAFTLARCGGAGDAKGIGASFQNTLHSQFRTIFQSAVGCEGIGTSPAAPSWQGDGSGAGKTALGSGRDGVRLPTYAFGGADEAPTREEMGRMNSGPTGAASDDGQIRIIPIATGASAFIVHAPEGCSIAGATNKTDGATGALGNVDTTDRASNFTQRIRLTGDQVEAAFAGTAATWNDIAPGISGTATGIAGGDQTNAGDDCRTLPVRRIVRQDSSGTSYGWKAYLDLIRPSRRWTTTYGADNRVWPRAGTGDGVATVDAAANGATCDGADRLCSPVERGGGNLARLVASTDGSIGYVDLATARSNGFFINTGTSDADKDSTYWSPLQVVAGTGRGLYAEPTYHATAHIGAAVESARGANCDTAAITNPATPANSPGGDPTLGDWSGAAAAGGNGYPACVLTYAMAWDDSAPVYGASAAEEGKARTVKDYLELIVSGTGQTRLLRADYSPVPAALLTYAQNAVNAIDWNKRSGGQVDPPREQPREQPRTTPRTDPPRTVPAPPSNAFSIPSRKATASLLTFTVELPGAGALKVDATTKVGRRTLKVSSASVSPRGSGRVTVRLALSSAAKKALARARGKKLKVDVTFTFTPTGGAARTVTQSVTVRAASRRPARRGGRGGRGGRRSNKKKTAKR</sequence>
<dbReference type="eggNOG" id="COG0226">
    <property type="taxonomic scope" value="Bacteria"/>
</dbReference>
<dbReference type="InterPro" id="IPR006311">
    <property type="entry name" value="TAT_signal"/>
</dbReference>
<proteinExistence type="inferred from homology"/>
<dbReference type="PROSITE" id="PS51318">
    <property type="entry name" value="TAT"/>
    <property type="match status" value="1"/>
</dbReference>
<feature type="region of interest" description="Disordered" evidence="2">
    <location>
        <begin position="111"/>
        <end position="136"/>
    </location>
</feature>
<evidence type="ECO:0000259" key="4">
    <source>
        <dbReference type="Pfam" id="PF12849"/>
    </source>
</evidence>
<feature type="domain" description="PBP" evidence="4">
    <location>
        <begin position="68"/>
        <end position="345"/>
    </location>
</feature>
<dbReference type="PANTHER" id="PTHR42996">
    <property type="entry name" value="PHOSPHATE-BINDING PROTEIN PSTS"/>
    <property type="match status" value="1"/>
</dbReference>
<dbReference type="Proteomes" id="UP000008229">
    <property type="component" value="Chromosome"/>
</dbReference>
<dbReference type="STRING" id="469383.Cwoe_4763"/>
<dbReference type="InterPro" id="IPR050962">
    <property type="entry name" value="Phosphate-bind_PstS"/>
</dbReference>
<evidence type="ECO:0000313" key="5">
    <source>
        <dbReference type="EMBL" id="ADB53176.1"/>
    </source>
</evidence>
<evidence type="ECO:0000256" key="3">
    <source>
        <dbReference type="SAM" id="SignalP"/>
    </source>
</evidence>
<protein>
    <recommendedName>
        <fullName evidence="4">PBP domain-containing protein</fullName>
    </recommendedName>
</protein>
<dbReference type="PANTHER" id="PTHR42996:SF1">
    <property type="entry name" value="PHOSPHATE-BINDING PROTEIN PSTS"/>
    <property type="match status" value="1"/>
</dbReference>
<feature type="region of interest" description="Disordered" evidence="2">
    <location>
        <begin position="503"/>
        <end position="542"/>
    </location>
</feature>
<gene>
    <name evidence="5" type="ordered locus">Cwoe_4763</name>
</gene>
<dbReference type="Pfam" id="PF12849">
    <property type="entry name" value="PBP_like_2"/>
    <property type="match status" value="1"/>
</dbReference>
<dbReference type="Gene3D" id="3.40.190.10">
    <property type="entry name" value="Periplasmic binding protein-like II"/>
    <property type="match status" value="2"/>
</dbReference>
<keyword evidence="3" id="KW-0732">Signal</keyword>
<feature type="compositionally biased region" description="Basic and acidic residues" evidence="2">
    <location>
        <begin position="512"/>
        <end position="521"/>
    </location>
</feature>
<name>D3FA81_CONWI</name>
<reference evidence="6" key="2">
    <citation type="submission" date="2010-01" db="EMBL/GenBank/DDBJ databases">
        <title>The complete genome of Conexibacter woesei DSM 14684.</title>
        <authorList>
            <consortium name="US DOE Joint Genome Institute (JGI-PGF)"/>
            <person name="Lucas S."/>
            <person name="Copeland A."/>
            <person name="Lapidus A."/>
            <person name="Glavina del Rio T."/>
            <person name="Dalin E."/>
            <person name="Tice H."/>
            <person name="Bruce D."/>
            <person name="Goodwin L."/>
            <person name="Pitluck S."/>
            <person name="Kyrpides N."/>
            <person name="Mavromatis K."/>
            <person name="Ivanova N."/>
            <person name="Mikhailova N."/>
            <person name="Chertkov O."/>
            <person name="Brettin T."/>
            <person name="Detter J.C."/>
            <person name="Han C."/>
            <person name="Larimer F."/>
            <person name="Land M."/>
            <person name="Hauser L."/>
            <person name="Markowitz V."/>
            <person name="Cheng J.-F."/>
            <person name="Hugenholtz P."/>
            <person name="Woyke T."/>
            <person name="Wu D."/>
            <person name="Pukall R."/>
            <person name="Steenblock K."/>
            <person name="Schneider S."/>
            <person name="Klenk H.-P."/>
            <person name="Eisen J.A."/>
        </authorList>
    </citation>
    <scope>NUCLEOTIDE SEQUENCE [LARGE SCALE GENOMIC DNA]</scope>
    <source>
        <strain evidence="6">DSM 14684 / CIP 108061 / JCM 11494 / NBRC 100937 / ID131577</strain>
    </source>
</reference>
<dbReference type="EMBL" id="CP001854">
    <property type="protein sequence ID" value="ADB53176.1"/>
    <property type="molecule type" value="Genomic_DNA"/>
</dbReference>
<feature type="compositionally biased region" description="Basic residues" evidence="2">
    <location>
        <begin position="642"/>
        <end position="668"/>
    </location>
</feature>
<dbReference type="KEGG" id="cwo:Cwoe_4763"/>
<accession>D3FA81</accession>
<comment type="similarity">
    <text evidence="1">Belongs to the PstS family.</text>
</comment>
<organism evidence="5 6">
    <name type="scientific">Conexibacter woesei (strain DSM 14684 / CCUG 47730 / CIP 108061 / JCM 11494 / NBRC 100937 / ID131577)</name>
    <dbReference type="NCBI Taxonomy" id="469383"/>
    <lineage>
        <taxon>Bacteria</taxon>
        <taxon>Bacillati</taxon>
        <taxon>Actinomycetota</taxon>
        <taxon>Thermoleophilia</taxon>
        <taxon>Solirubrobacterales</taxon>
        <taxon>Conexibacteraceae</taxon>
        <taxon>Conexibacter</taxon>
    </lineage>
</organism>
<dbReference type="InterPro" id="IPR024370">
    <property type="entry name" value="PBP_domain"/>
</dbReference>
<evidence type="ECO:0000256" key="1">
    <source>
        <dbReference type="ARBA" id="ARBA00008725"/>
    </source>
</evidence>
<dbReference type="OrthoDB" id="5243141at2"/>